<dbReference type="RefSeq" id="WP_078221568.1">
    <property type="nucleotide sequence ID" value="NZ_CP019911.1"/>
</dbReference>
<organism evidence="1 2">
    <name type="scientific">blood disease bacterium A2-HR MARDI</name>
    <dbReference type="NCBI Taxonomy" id="1944648"/>
    <lineage>
        <taxon>Bacteria</taxon>
        <taxon>Pseudomonadati</taxon>
        <taxon>Pseudomonadota</taxon>
        <taxon>Betaproteobacteria</taxon>
        <taxon>Burkholderiales</taxon>
        <taxon>Burkholderiaceae</taxon>
        <taxon>Ralstonia</taxon>
        <taxon>Ralstonia solanacearum species complex</taxon>
    </lineage>
</organism>
<name>A0A1U9VDA5_9RALS</name>
<evidence type="ECO:0008006" key="3">
    <source>
        <dbReference type="Google" id="ProtNLM"/>
    </source>
</evidence>
<evidence type="ECO:0000313" key="2">
    <source>
        <dbReference type="Proteomes" id="UP000189628"/>
    </source>
</evidence>
<dbReference type="Proteomes" id="UP000189628">
    <property type="component" value="Chromosome"/>
</dbReference>
<accession>A0A1U9VDA5</accession>
<reference evidence="1 2" key="1">
    <citation type="submission" date="2017-02" db="EMBL/GenBank/DDBJ databases">
        <title>Blood Disease Bacterium A2-HR MARDI.</title>
        <authorList>
            <person name="Badrun R."/>
            <person name="Abu Bakar N."/>
            <person name="Laboh R."/>
        </authorList>
    </citation>
    <scope>NUCLEOTIDE SEQUENCE [LARGE SCALE GENOMIC DNA]</scope>
    <source>
        <strain evidence="1 2">A2-HR MARDI</strain>
    </source>
</reference>
<dbReference type="EMBL" id="CP019911">
    <property type="protein sequence ID" value="AQW28660.1"/>
    <property type="molecule type" value="Genomic_DNA"/>
</dbReference>
<sequence>MRIAQAETSIEAFHSLPVAGYLQPKEQQVLAAFRGRADTTLTRKQLVDAVGMELSAVCGRVNSLLAKKALCVRGFHIDPKTRKRQELVGLPVAEQGALF</sequence>
<dbReference type="AlphaFoldDB" id="A0A1U9VDA5"/>
<gene>
    <name evidence="1" type="ORF">B0B51_00545</name>
</gene>
<proteinExistence type="predicted"/>
<protein>
    <recommendedName>
        <fullName evidence="3">MarR family transcriptional regulator</fullName>
    </recommendedName>
</protein>
<evidence type="ECO:0000313" key="1">
    <source>
        <dbReference type="EMBL" id="AQW28660.1"/>
    </source>
</evidence>